<dbReference type="PROSITE" id="PS51257">
    <property type="entry name" value="PROKAR_LIPOPROTEIN"/>
    <property type="match status" value="1"/>
</dbReference>
<proteinExistence type="predicted"/>
<evidence type="ECO:0000313" key="2">
    <source>
        <dbReference type="EMBL" id="TWT99066.1"/>
    </source>
</evidence>
<dbReference type="EMBL" id="SJPM01000003">
    <property type="protein sequence ID" value="TWT99066.1"/>
    <property type="molecule type" value="Genomic_DNA"/>
</dbReference>
<name>A0A5C6AI38_9BACT</name>
<protein>
    <submittedName>
        <fullName evidence="2">Uncharacterized protein</fullName>
    </submittedName>
</protein>
<feature type="signal peptide" evidence="1">
    <location>
        <begin position="1"/>
        <end position="32"/>
    </location>
</feature>
<sequence length="169" mass="19073" precursor="true">MKFFNTFYGSASAWPLVIVNLFCFLLAAATTAGCSNTKACRIVVRLNPVQMQRAETIERVRVVNNQIVHSSAKDLAKLERNSIVEMPSSIDDSYDCFVVVELRDSNGPTQHEVYHILSNSLQTMERESKWLDPIYIADPSADIAFRTSEVCRLSSFASKARTQLKFEQD</sequence>
<evidence type="ECO:0000256" key="1">
    <source>
        <dbReference type="SAM" id="SignalP"/>
    </source>
</evidence>
<dbReference type="AlphaFoldDB" id="A0A5C6AI38"/>
<reference evidence="2 3" key="1">
    <citation type="submission" date="2019-02" db="EMBL/GenBank/DDBJ databases">
        <title>Deep-cultivation of Planctomycetes and their phenomic and genomic characterization uncovers novel biology.</title>
        <authorList>
            <person name="Wiegand S."/>
            <person name="Jogler M."/>
            <person name="Boedeker C."/>
            <person name="Pinto D."/>
            <person name="Vollmers J."/>
            <person name="Rivas-Marin E."/>
            <person name="Kohn T."/>
            <person name="Peeters S.H."/>
            <person name="Heuer A."/>
            <person name="Rast P."/>
            <person name="Oberbeckmann S."/>
            <person name="Bunk B."/>
            <person name="Jeske O."/>
            <person name="Meyerdierks A."/>
            <person name="Storesund J.E."/>
            <person name="Kallscheuer N."/>
            <person name="Luecker S."/>
            <person name="Lage O.M."/>
            <person name="Pohl T."/>
            <person name="Merkel B.J."/>
            <person name="Hornburger P."/>
            <person name="Mueller R.-W."/>
            <person name="Bruemmer F."/>
            <person name="Labrenz M."/>
            <person name="Spormann A.M."/>
            <person name="Op Den Camp H."/>
            <person name="Overmann J."/>
            <person name="Amann R."/>
            <person name="Jetten M.S.M."/>
            <person name="Mascher T."/>
            <person name="Medema M.H."/>
            <person name="Devos D.P."/>
            <person name="Kaster A.-K."/>
            <person name="Ovreas L."/>
            <person name="Rohde M."/>
            <person name="Galperin M.Y."/>
            <person name="Jogler C."/>
        </authorList>
    </citation>
    <scope>NUCLEOTIDE SEQUENCE [LARGE SCALE GENOMIC DNA]</scope>
    <source>
        <strain evidence="2 3">Pla100</strain>
    </source>
</reference>
<feature type="chain" id="PRO_5023100867" evidence="1">
    <location>
        <begin position="33"/>
        <end position="169"/>
    </location>
</feature>
<evidence type="ECO:0000313" key="3">
    <source>
        <dbReference type="Proteomes" id="UP000316213"/>
    </source>
</evidence>
<organism evidence="2 3">
    <name type="scientific">Neorhodopirellula pilleata</name>
    <dbReference type="NCBI Taxonomy" id="2714738"/>
    <lineage>
        <taxon>Bacteria</taxon>
        <taxon>Pseudomonadati</taxon>
        <taxon>Planctomycetota</taxon>
        <taxon>Planctomycetia</taxon>
        <taxon>Pirellulales</taxon>
        <taxon>Pirellulaceae</taxon>
        <taxon>Neorhodopirellula</taxon>
    </lineage>
</organism>
<accession>A0A5C6AI38</accession>
<keyword evidence="1" id="KW-0732">Signal</keyword>
<dbReference type="Proteomes" id="UP000316213">
    <property type="component" value="Unassembled WGS sequence"/>
</dbReference>
<comment type="caution">
    <text evidence="2">The sequence shown here is derived from an EMBL/GenBank/DDBJ whole genome shotgun (WGS) entry which is preliminary data.</text>
</comment>
<keyword evidence="3" id="KW-1185">Reference proteome</keyword>
<gene>
    <name evidence="2" type="ORF">Pla100_22420</name>
</gene>